<dbReference type="InterPro" id="IPR002110">
    <property type="entry name" value="Ankyrin_rpt"/>
</dbReference>
<dbReference type="SMART" id="SM00248">
    <property type="entry name" value="ANK"/>
    <property type="match status" value="1"/>
</dbReference>
<dbReference type="InterPro" id="IPR058889">
    <property type="entry name" value="WHD_SOWAHA-C"/>
</dbReference>
<dbReference type="AlphaFoldDB" id="A0A7N6AEB5"/>
<dbReference type="PANTHER" id="PTHR14491">
    <property type="entry name" value="SOSONDOWAH, ISOFORM G"/>
    <property type="match status" value="1"/>
</dbReference>
<proteinExistence type="inferred from homology"/>
<dbReference type="Proteomes" id="UP000265040">
    <property type="component" value="Chromosome 22"/>
</dbReference>
<evidence type="ECO:0000259" key="6">
    <source>
        <dbReference type="Pfam" id="PF25877"/>
    </source>
</evidence>
<feature type="region of interest" description="Disordered" evidence="5">
    <location>
        <begin position="137"/>
        <end position="157"/>
    </location>
</feature>
<feature type="compositionally biased region" description="Basic residues" evidence="5">
    <location>
        <begin position="305"/>
        <end position="314"/>
    </location>
</feature>
<feature type="region of interest" description="Disordered" evidence="5">
    <location>
        <begin position="294"/>
        <end position="319"/>
    </location>
</feature>
<evidence type="ECO:0000256" key="4">
    <source>
        <dbReference type="PROSITE-ProRule" id="PRU00023"/>
    </source>
</evidence>
<organism evidence="7 8">
    <name type="scientific">Anabas testudineus</name>
    <name type="common">Climbing perch</name>
    <name type="synonym">Anthias testudineus</name>
    <dbReference type="NCBI Taxonomy" id="64144"/>
    <lineage>
        <taxon>Eukaryota</taxon>
        <taxon>Metazoa</taxon>
        <taxon>Chordata</taxon>
        <taxon>Craniata</taxon>
        <taxon>Vertebrata</taxon>
        <taxon>Euteleostomi</taxon>
        <taxon>Actinopterygii</taxon>
        <taxon>Neopterygii</taxon>
        <taxon>Teleostei</taxon>
        <taxon>Neoteleostei</taxon>
        <taxon>Acanthomorphata</taxon>
        <taxon>Anabantaria</taxon>
        <taxon>Anabantiformes</taxon>
        <taxon>Anabantoidei</taxon>
        <taxon>Anabantidae</taxon>
        <taxon>Anabas</taxon>
    </lineage>
</organism>
<feature type="repeat" description="ANK" evidence="4">
    <location>
        <begin position="226"/>
        <end position="249"/>
    </location>
</feature>
<feature type="region of interest" description="Disordered" evidence="5">
    <location>
        <begin position="71"/>
        <end position="122"/>
    </location>
</feature>
<reference evidence="7" key="2">
    <citation type="submission" date="2025-08" db="UniProtKB">
        <authorList>
            <consortium name="Ensembl"/>
        </authorList>
    </citation>
    <scope>IDENTIFICATION</scope>
</reference>
<dbReference type="PROSITE" id="PS50088">
    <property type="entry name" value="ANK_REPEAT"/>
    <property type="match status" value="1"/>
</dbReference>
<name>A0A7N6AEB5_ANATE</name>
<dbReference type="Pfam" id="PF25877">
    <property type="entry name" value="WHD_SOWAH"/>
    <property type="match status" value="1"/>
</dbReference>
<accession>A0A7N6AEB5</accession>
<protein>
    <recommendedName>
        <fullName evidence="6">SOWAHA-C winged helix-turn-helix domain-containing protein</fullName>
    </recommendedName>
</protein>
<evidence type="ECO:0000313" key="7">
    <source>
        <dbReference type="Ensembl" id="ENSATEP00000046854.1"/>
    </source>
</evidence>
<keyword evidence="1" id="KW-0677">Repeat</keyword>
<dbReference type="PANTHER" id="PTHR14491:SF3">
    <property type="entry name" value="ANKYRIN REPEAT DOMAIN-CONTAINING PROTEIN SOWAHB"/>
    <property type="match status" value="1"/>
</dbReference>
<evidence type="ECO:0000256" key="1">
    <source>
        <dbReference type="ARBA" id="ARBA00022737"/>
    </source>
</evidence>
<evidence type="ECO:0000256" key="2">
    <source>
        <dbReference type="ARBA" id="ARBA00023043"/>
    </source>
</evidence>
<evidence type="ECO:0000313" key="8">
    <source>
        <dbReference type="Proteomes" id="UP000265040"/>
    </source>
</evidence>
<feature type="domain" description="SOWAHA-C winged helix-turn-helix" evidence="6">
    <location>
        <begin position="4"/>
        <end position="78"/>
    </location>
</feature>
<dbReference type="Pfam" id="PF12796">
    <property type="entry name" value="Ank_2"/>
    <property type="match status" value="1"/>
</dbReference>
<sequence>MATELSQDAVLSFLRVHGGSVRNSDMLLHFRGFIREHADRDRNRELFKKFVNSVATVRNDDGVSHIVLRKQFRGTVPGPGSSGPPRAPDGKISELIPAESAGKSRVKPQLREAGGPAPPGETARTAILPAAGIMESQASRGPGWSSESGLELRGQQAGPGLDHVEHTWFVKGAAGAWPDIYCLFRDDSSLLNKQDFISGFTVLHWIAKHGDHRAGLTLNVNARAKCGHTPLHIAAMHGKNNMMRLLVKKFNADVRQRDIAGKKPWQYLSYTTPPDIFQLLGAPARAALGGVGRLDQLQQPPPQQRQHRSRRHHLSSAFGERPLTITGAAKVKRSTSLAAFLKHKSLLPFHGQQPDTSI</sequence>
<comment type="similarity">
    <text evidence="3">Belongs to the SOWAH family.</text>
</comment>
<reference evidence="7" key="3">
    <citation type="submission" date="2025-09" db="UniProtKB">
        <authorList>
            <consortium name="Ensembl"/>
        </authorList>
    </citation>
    <scope>IDENTIFICATION</scope>
</reference>
<reference evidence="7" key="1">
    <citation type="submission" date="2021-04" db="EMBL/GenBank/DDBJ databases">
        <authorList>
            <consortium name="Wellcome Sanger Institute Data Sharing"/>
        </authorList>
    </citation>
    <scope>NUCLEOTIDE SEQUENCE [LARGE SCALE GENOMIC DNA]</scope>
</reference>
<dbReference type="InterPro" id="IPR036770">
    <property type="entry name" value="Ankyrin_rpt-contain_sf"/>
</dbReference>
<dbReference type="GeneTree" id="ENSGT00950000183003"/>
<evidence type="ECO:0000256" key="3">
    <source>
        <dbReference type="ARBA" id="ARBA00038122"/>
    </source>
</evidence>
<dbReference type="PROSITE" id="PS50297">
    <property type="entry name" value="ANK_REP_REGION"/>
    <property type="match status" value="1"/>
</dbReference>
<dbReference type="Ensembl" id="ENSATET00000068108.1">
    <property type="protein sequence ID" value="ENSATEP00000046854.1"/>
    <property type="gene ID" value="ENSATEG00000027436.1"/>
</dbReference>
<dbReference type="Gene3D" id="1.25.40.20">
    <property type="entry name" value="Ankyrin repeat-containing domain"/>
    <property type="match status" value="1"/>
</dbReference>
<evidence type="ECO:0000256" key="5">
    <source>
        <dbReference type="SAM" id="MobiDB-lite"/>
    </source>
</evidence>
<dbReference type="SUPFAM" id="SSF48403">
    <property type="entry name" value="Ankyrin repeat"/>
    <property type="match status" value="1"/>
</dbReference>
<keyword evidence="8" id="KW-1185">Reference proteome</keyword>
<keyword evidence="2 4" id="KW-0040">ANK repeat</keyword>